<comment type="caution">
    <text evidence="2">The sequence shown here is derived from an EMBL/GenBank/DDBJ whole genome shotgun (WGS) entry which is preliminary data.</text>
</comment>
<organism evidence="2 3">
    <name type="scientific">Engystomops pustulosus</name>
    <name type="common">Tungara frog</name>
    <name type="synonym">Physalaemus pustulosus</name>
    <dbReference type="NCBI Taxonomy" id="76066"/>
    <lineage>
        <taxon>Eukaryota</taxon>
        <taxon>Metazoa</taxon>
        <taxon>Chordata</taxon>
        <taxon>Craniata</taxon>
        <taxon>Vertebrata</taxon>
        <taxon>Euteleostomi</taxon>
        <taxon>Amphibia</taxon>
        <taxon>Batrachia</taxon>
        <taxon>Anura</taxon>
        <taxon>Neobatrachia</taxon>
        <taxon>Hyloidea</taxon>
        <taxon>Leptodactylidae</taxon>
        <taxon>Leiuperinae</taxon>
        <taxon>Engystomops</taxon>
    </lineage>
</organism>
<dbReference type="InterPro" id="IPR013783">
    <property type="entry name" value="Ig-like_fold"/>
</dbReference>
<accession>A0AAV6YXL8</accession>
<dbReference type="SUPFAM" id="SSF48726">
    <property type="entry name" value="Immunoglobulin"/>
    <property type="match status" value="1"/>
</dbReference>
<dbReference type="EMBL" id="WNYA01013534">
    <property type="protein sequence ID" value="KAG8539685.1"/>
    <property type="molecule type" value="Genomic_DNA"/>
</dbReference>
<keyword evidence="1" id="KW-0812">Transmembrane</keyword>
<dbReference type="Gene3D" id="2.60.40.10">
    <property type="entry name" value="Immunoglobulins"/>
    <property type="match status" value="1"/>
</dbReference>
<dbReference type="AlphaFoldDB" id="A0AAV6YXL8"/>
<evidence type="ECO:0008006" key="4">
    <source>
        <dbReference type="Google" id="ProtNLM"/>
    </source>
</evidence>
<dbReference type="Proteomes" id="UP000824782">
    <property type="component" value="Unassembled WGS sequence"/>
</dbReference>
<gene>
    <name evidence="2" type="ORF">GDO81_020536</name>
</gene>
<reference evidence="2" key="1">
    <citation type="thesis" date="2020" institute="ProQuest LLC" country="789 East Eisenhower Parkway, Ann Arbor, MI, USA">
        <title>Comparative Genomics and Chromosome Evolution.</title>
        <authorList>
            <person name="Mudd A.B."/>
        </authorList>
    </citation>
    <scope>NUCLEOTIDE SEQUENCE</scope>
    <source>
        <strain evidence="2">237g6f4</strain>
        <tissue evidence="2">Blood</tissue>
    </source>
</reference>
<keyword evidence="1" id="KW-0472">Membrane</keyword>
<evidence type="ECO:0000256" key="1">
    <source>
        <dbReference type="SAM" id="Phobius"/>
    </source>
</evidence>
<dbReference type="InterPro" id="IPR036179">
    <property type="entry name" value="Ig-like_dom_sf"/>
</dbReference>
<name>A0AAV6YXL8_ENGPU</name>
<feature type="transmembrane region" description="Helical" evidence="1">
    <location>
        <begin position="75"/>
        <end position="97"/>
    </location>
</feature>
<sequence>MVHSSYRGRTELRGPADLHIKGVDIVDHATYYCFVLLKFCKGNNIMDSIIQYGNGTKLDGNGSLESRRNYDVLTVVLYVGIKNLILAVLLTLSLLYLKRRRLQSDGEPEIYLQPLES</sequence>
<keyword evidence="3" id="KW-1185">Reference proteome</keyword>
<keyword evidence="1" id="KW-1133">Transmembrane helix</keyword>
<protein>
    <recommendedName>
        <fullName evidence="4">Immunoglobulin V-set domain-containing protein</fullName>
    </recommendedName>
</protein>
<evidence type="ECO:0000313" key="2">
    <source>
        <dbReference type="EMBL" id="KAG8539685.1"/>
    </source>
</evidence>
<proteinExistence type="predicted"/>
<evidence type="ECO:0000313" key="3">
    <source>
        <dbReference type="Proteomes" id="UP000824782"/>
    </source>
</evidence>